<keyword evidence="2" id="KW-1185">Reference proteome</keyword>
<evidence type="ECO:0000313" key="2">
    <source>
        <dbReference type="Proteomes" id="UP000015103"/>
    </source>
</evidence>
<name>T1I302_RHOPR</name>
<proteinExistence type="predicted"/>
<reference evidence="1" key="1">
    <citation type="submission" date="2015-05" db="UniProtKB">
        <authorList>
            <consortium name="EnsemblMetazoa"/>
        </authorList>
    </citation>
    <scope>IDENTIFICATION</scope>
</reference>
<evidence type="ECO:0000313" key="1">
    <source>
        <dbReference type="EnsemblMetazoa" id="RPRC010671-PA"/>
    </source>
</evidence>
<sequence length="135" mass="15271">MSKKFDVCKGVSTSPSGGGYAYDNPGLLLDSGSYHHGDPESKPRNRERNSFCTLTLESLPTVDSYSNNTDAAKRPSLGELHGEPAYIKHWKYELTLEIVLKLSTDASISMYFLQCFYFKDFDFQNPLSTQLYEHL</sequence>
<protein>
    <submittedName>
        <fullName evidence="1">Uncharacterized protein</fullName>
    </submittedName>
</protein>
<dbReference type="HOGENOM" id="CLU_1888344_0_0_1"/>
<organism evidence="1 2">
    <name type="scientific">Rhodnius prolixus</name>
    <name type="common">Triatomid bug</name>
    <dbReference type="NCBI Taxonomy" id="13249"/>
    <lineage>
        <taxon>Eukaryota</taxon>
        <taxon>Metazoa</taxon>
        <taxon>Ecdysozoa</taxon>
        <taxon>Arthropoda</taxon>
        <taxon>Hexapoda</taxon>
        <taxon>Insecta</taxon>
        <taxon>Pterygota</taxon>
        <taxon>Neoptera</taxon>
        <taxon>Paraneoptera</taxon>
        <taxon>Hemiptera</taxon>
        <taxon>Heteroptera</taxon>
        <taxon>Panheteroptera</taxon>
        <taxon>Cimicomorpha</taxon>
        <taxon>Reduviidae</taxon>
        <taxon>Triatominae</taxon>
        <taxon>Rhodnius</taxon>
    </lineage>
</organism>
<dbReference type="InParanoid" id="T1I302"/>
<dbReference type="EnsemblMetazoa" id="RPRC010671-RA">
    <property type="protein sequence ID" value="RPRC010671-PA"/>
    <property type="gene ID" value="RPRC010671"/>
</dbReference>
<dbReference type="AlphaFoldDB" id="T1I302"/>
<dbReference type="Proteomes" id="UP000015103">
    <property type="component" value="Unassembled WGS sequence"/>
</dbReference>
<dbReference type="VEuPathDB" id="VectorBase:RPRC010671"/>
<accession>T1I302</accession>
<dbReference type="EMBL" id="ACPB03003288">
    <property type="status" value="NOT_ANNOTATED_CDS"/>
    <property type="molecule type" value="Genomic_DNA"/>
</dbReference>